<dbReference type="EnsemblBacteria" id="CAL42332">
    <property type="protein sequence ID" value="CAL42332"/>
    <property type="gene ID" value="FP0216"/>
</dbReference>
<dbReference type="eggNOG" id="ENOG5030Z83">
    <property type="taxonomic scope" value="Bacteria"/>
</dbReference>
<dbReference type="PATRIC" id="fig|402612.5.peg.225"/>
<gene>
    <name evidence="2" type="ordered locus">FP0216</name>
</gene>
<dbReference type="STRING" id="402612.FP0216"/>
<reference evidence="2 3" key="1">
    <citation type="journal article" date="2007" name="Nat. Biotechnol.">
        <title>Complete genome sequence of the fish pathogen Flavobacterium psychrophilum.</title>
        <authorList>
            <person name="Duchaud E."/>
            <person name="Boussaha M."/>
            <person name="Loux V."/>
            <person name="Bernardet J.F."/>
            <person name="Michel C."/>
            <person name="Kerouault B."/>
            <person name="Mondot S."/>
            <person name="Nicolas P."/>
            <person name="Bossy R."/>
            <person name="Caron C."/>
            <person name="Bessieres P."/>
            <person name="Gibrat J.F."/>
            <person name="Claverol S."/>
            <person name="Dumetz F."/>
            <person name="Le Henaff M."/>
            <person name="Benmansour A."/>
        </authorList>
    </citation>
    <scope>NUCLEOTIDE SEQUENCE [LARGE SCALE GENOMIC DNA]</scope>
    <source>
        <strain evidence="3">ATCC 49511 / DSM 21280 / CIP 103535 / JIP02/86</strain>
    </source>
</reference>
<dbReference type="KEGG" id="fps:FP0216"/>
<keyword evidence="3" id="KW-1185">Reference proteome</keyword>
<sequence>MRNYFLNAILFFVCFQALSQVGIGTLTPTKSLDINGELRIQTLPISSDPLNASWTLTADNDGNITKVNRKNPTSILLEASPDYTGYKWNTLNCGSANEYTINANTNFNITTNTGISFTTTKANQLVEVSSYLPYQISERSCPIAPLAYDANTRVVASKINITGPSSFSKTVAASTQYFSGGMINQTENYYINLSGSVVLPTIGTYTFLINVATRNIAGTDASNNSLFRVNFVKSEILAPSALTITTLN</sequence>
<evidence type="ECO:0000256" key="1">
    <source>
        <dbReference type="SAM" id="SignalP"/>
    </source>
</evidence>
<dbReference type="HOGENOM" id="CLU_1123242_0_0_10"/>
<dbReference type="EMBL" id="AM398681">
    <property type="protein sequence ID" value="CAL42332.1"/>
    <property type="molecule type" value="Genomic_DNA"/>
</dbReference>
<accession>A6GW59</accession>
<dbReference type="OrthoDB" id="1345111at2"/>
<dbReference type="GeneID" id="66553844"/>
<protein>
    <submittedName>
        <fullName evidence="2">Uncharacterized protein</fullName>
    </submittedName>
</protein>
<dbReference type="Proteomes" id="UP000006394">
    <property type="component" value="Chromosome"/>
</dbReference>
<proteinExistence type="predicted"/>
<keyword evidence="1" id="KW-0732">Signal</keyword>
<dbReference type="RefSeq" id="WP_011962392.1">
    <property type="nucleotide sequence ID" value="NC_009613.3"/>
</dbReference>
<feature type="signal peptide" evidence="1">
    <location>
        <begin position="1"/>
        <end position="19"/>
    </location>
</feature>
<feature type="chain" id="PRO_5002695951" evidence="1">
    <location>
        <begin position="20"/>
        <end position="248"/>
    </location>
</feature>
<organism evidence="2 3">
    <name type="scientific">Flavobacterium psychrophilum (strain ATCC 49511 / DSM 21280 / CIP 103535 / JIP02/86)</name>
    <dbReference type="NCBI Taxonomy" id="402612"/>
    <lineage>
        <taxon>Bacteria</taxon>
        <taxon>Pseudomonadati</taxon>
        <taxon>Bacteroidota</taxon>
        <taxon>Flavobacteriia</taxon>
        <taxon>Flavobacteriales</taxon>
        <taxon>Flavobacteriaceae</taxon>
        <taxon>Flavobacterium</taxon>
    </lineage>
</organism>
<evidence type="ECO:0000313" key="2">
    <source>
        <dbReference type="EMBL" id="CAL42332.1"/>
    </source>
</evidence>
<evidence type="ECO:0000313" key="3">
    <source>
        <dbReference type="Proteomes" id="UP000006394"/>
    </source>
</evidence>
<dbReference type="AlphaFoldDB" id="A6GW59"/>
<name>A6GW59_FLAPJ</name>